<evidence type="ECO:0000259" key="6">
    <source>
        <dbReference type="PROSITE" id="PS50089"/>
    </source>
</evidence>
<evidence type="ECO:0000256" key="4">
    <source>
        <dbReference type="PROSITE-ProRule" id="PRU00042"/>
    </source>
</evidence>
<dbReference type="InterPro" id="IPR013083">
    <property type="entry name" value="Znf_RING/FYVE/PHD"/>
</dbReference>
<proteinExistence type="predicted"/>
<accession>A0A7S3A5B5</accession>
<evidence type="ECO:0000256" key="5">
    <source>
        <dbReference type="SAM" id="MobiDB-lite"/>
    </source>
</evidence>
<dbReference type="SMART" id="SM00355">
    <property type="entry name" value="ZnF_C2H2"/>
    <property type="match status" value="4"/>
</dbReference>
<organism evidence="8">
    <name type="scientific">Rhodosorus marinus</name>
    <dbReference type="NCBI Taxonomy" id="101924"/>
    <lineage>
        <taxon>Eukaryota</taxon>
        <taxon>Rhodophyta</taxon>
        <taxon>Stylonematophyceae</taxon>
        <taxon>Stylonematales</taxon>
        <taxon>Stylonemataceae</taxon>
        <taxon>Rhodosorus</taxon>
    </lineage>
</organism>
<dbReference type="PROSITE" id="PS50157">
    <property type="entry name" value="ZINC_FINGER_C2H2_2"/>
    <property type="match status" value="1"/>
</dbReference>
<protein>
    <recommendedName>
        <fullName evidence="10">RING-type E3 ubiquitin transferase</fullName>
    </recommendedName>
</protein>
<evidence type="ECO:0000259" key="7">
    <source>
        <dbReference type="PROSITE" id="PS50157"/>
    </source>
</evidence>
<feature type="compositionally biased region" description="Basic and acidic residues" evidence="5">
    <location>
        <begin position="787"/>
        <end position="798"/>
    </location>
</feature>
<feature type="compositionally biased region" description="Basic and acidic residues" evidence="5">
    <location>
        <begin position="36"/>
        <end position="70"/>
    </location>
</feature>
<keyword evidence="2 4" id="KW-0863">Zinc-finger</keyword>
<dbReference type="InterPro" id="IPR056437">
    <property type="entry name" value="Znf-C2H2_ZNF598/HEL2"/>
</dbReference>
<dbReference type="EMBL" id="HBHW01039265">
    <property type="protein sequence ID" value="CAE0062100.1"/>
    <property type="molecule type" value="Transcribed_RNA"/>
</dbReference>
<feature type="compositionally biased region" description="Low complexity" evidence="5">
    <location>
        <begin position="351"/>
        <end position="362"/>
    </location>
</feature>
<dbReference type="InterPro" id="IPR001841">
    <property type="entry name" value="Znf_RING"/>
</dbReference>
<dbReference type="SUPFAM" id="SSF57850">
    <property type="entry name" value="RING/U-box"/>
    <property type="match status" value="1"/>
</dbReference>
<dbReference type="GO" id="GO:0008270">
    <property type="term" value="F:zinc ion binding"/>
    <property type="evidence" value="ECO:0007669"/>
    <property type="project" value="UniProtKB-KW"/>
</dbReference>
<feature type="region of interest" description="Disordered" evidence="5">
    <location>
        <begin position="1"/>
        <end position="72"/>
    </location>
</feature>
<dbReference type="GO" id="GO:0043022">
    <property type="term" value="F:ribosome binding"/>
    <property type="evidence" value="ECO:0007669"/>
    <property type="project" value="TreeGrafter"/>
</dbReference>
<feature type="compositionally biased region" description="Polar residues" evidence="5">
    <location>
        <begin position="601"/>
        <end position="618"/>
    </location>
</feature>
<dbReference type="EMBL" id="HBHW01039264">
    <property type="protein sequence ID" value="CAE0062099.1"/>
    <property type="molecule type" value="Transcribed_RNA"/>
</dbReference>
<feature type="compositionally biased region" description="Polar residues" evidence="5">
    <location>
        <begin position="682"/>
        <end position="693"/>
    </location>
</feature>
<reference evidence="8" key="1">
    <citation type="submission" date="2021-01" db="EMBL/GenBank/DDBJ databases">
        <authorList>
            <person name="Corre E."/>
            <person name="Pelletier E."/>
            <person name="Niang G."/>
            <person name="Scheremetjew M."/>
            <person name="Finn R."/>
            <person name="Kale V."/>
            <person name="Holt S."/>
            <person name="Cochrane G."/>
            <person name="Meng A."/>
            <person name="Brown T."/>
            <person name="Cohen L."/>
        </authorList>
    </citation>
    <scope>NUCLEOTIDE SEQUENCE</scope>
    <source>
        <strain evidence="8">CCMP 769</strain>
    </source>
</reference>
<feature type="region of interest" description="Disordered" evidence="5">
    <location>
        <begin position="778"/>
        <end position="798"/>
    </location>
</feature>
<dbReference type="GO" id="GO:0061630">
    <property type="term" value="F:ubiquitin protein ligase activity"/>
    <property type="evidence" value="ECO:0007669"/>
    <property type="project" value="InterPro"/>
</dbReference>
<dbReference type="PANTHER" id="PTHR22938">
    <property type="entry name" value="ZINC FINGER PROTEIN 598"/>
    <property type="match status" value="1"/>
</dbReference>
<feature type="domain" description="C2H2-type" evidence="7">
    <location>
        <begin position="164"/>
        <end position="187"/>
    </location>
</feature>
<dbReference type="Gene3D" id="3.30.40.10">
    <property type="entry name" value="Zinc/RING finger domain, C3HC4 (zinc finger)"/>
    <property type="match status" value="1"/>
</dbReference>
<dbReference type="GO" id="GO:0072344">
    <property type="term" value="P:rescue of stalled ribosome"/>
    <property type="evidence" value="ECO:0007669"/>
    <property type="project" value="InterPro"/>
</dbReference>
<dbReference type="PROSITE" id="PS00518">
    <property type="entry name" value="ZF_RING_1"/>
    <property type="match status" value="1"/>
</dbReference>
<dbReference type="GO" id="GO:0016567">
    <property type="term" value="P:protein ubiquitination"/>
    <property type="evidence" value="ECO:0007669"/>
    <property type="project" value="TreeGrafter"/>
</dbReference>
<evidence type="ECO:0000256" key="1">
    <source>
        <dbReference type="ARBA" id="ARBA00022723"/>
    </source>
</evidence>
<sequence>MEEFVQEEEVSKVQHRQRMNVRNANAVRGSSRKPRSRVEKASRRGVRSDGKSGQDGKDERRWEEGQRAEDQGPTCGVCTEVIVNYGVGSCGHFVCGDCAHRLRFMYRKKECPFCKTFLEELVVSESPDNDLEAAKKGRFHYDDELQMWFQSETVMKHYRQLRKPQCPSCGSRFKTVEALKQHVRSLHKKALCDTCVENRSKYLCDMELYSIKEPRNSGPTEIAKHLESHPFCLFCKEHVFDSDALYAHLQGQHESCFLCRRHGIQYEYYRNYNDLEDHYREDHFVCEHSACRGVVFDNPTDLKVHRKRLHDVGRGGNVRVNLSVFQAPAARHNSRRPNHRRRQNFEAQLANSISAQSASSAAGGNPPDISSRMTPAPVPRSSEQQTSDSDTGEPLQQTAGTQRPVMPSLPVSQEEESARNAVLLRSLRDALDVADFDQLRDASGQFRSGQVDAESYFETVDRLLGPDASKLLPEMTMLLRDGDQRAELSRLVRGAYRLLEAPSPDSVVVPEVESSSTPSGAFPALGGGQVSIRRSAHQYGPRSGQVTAGDFPSLGGDSARQAQPISKKAPARSSAGQAARASREPRSEQFPTLNGRLPSGGTASVASRQGARNSATESKAQRAPTGRVQTTTANAQERSAQSISTEELFPSLGGAGGESNQESTDPSMRVGAVWGGAARRAYQNQAPKPTQSEPEPLVVESVSSFPELVGAVTISSPGSTGNGGSSSGQGNSSTPLRAPSGSKFRAGVTDLGAVEQRRRSKLANSAVPKIGSNGFAWDAAKKKKNKQKAEEELNARKK</sequence>
<evidence type="ECO:0000256" key="2">
    <source>
        <dbReference type="ARBA" id="ARBA00022771"/>
    </source>
</evidence>
<feature type="compositionally biased region" description="Low complexity" evidence="5">
    <location>
        <begin position="669"/>
        <end position="681"/>
    </location>
</feature>
<evidence type="ECO:0000256" key="3">
    <source>
        <dbReference type="ARBA" id="ARBA00022833"/>
    </source>
</evidence>
<name>A0A7S3A5B5_9RHOD</name>
<dbReference type="Pfam" id="PF23202">
    <property type="entry name" value="PAH_ZNF598"/>
    <property type="match status" value="1"/>
</dbReference>
<dbReference type="InterPro" id="IPR017907">
    <property type="entry name" value="Znf_RING_CS"/>
</dbReference>
<dbReference type="InterPro" id="IPR044288">
    <property type="entry name" value="ZNF598/HEL2"/>
</dbReference>
<evidence type="ECO:0008006" key="10">
    <source>
        <dbReference type="Google" id="ProtNLM"/>
    </source>
</evidence>
<dbReference type="InterPro" id="IPR057634">
    <property type="entry name" value="PAH_ZNF598/HEL2"/>
</dbReference>
<dbReference type="Pfam" id="PF23230">
    <property type="entry name" value="zf-C2H2_13"/>
    <property type="match status" value="1"/>
</dbReference>
<dbReference type="AlphaFoldDB" id="A0A7S3A5B5"/>
<dbReference type="PROSITE" id="PS00028">
    <property type="entry name" value="ZINC_FINGER_C2H2_1"/>
    <property type="match status" value="1"/>
</dbReference>
<dbReference type="Pfam" id="PF13920">
    <property type="entry name" value="zf-C3HC4_3"/>
    <property type="match status" value="1"/>
</dbReference>
<keyword evidence="3" id="KW-0862">Zinc</keyword>
<feature type="compositionally biased region" description="Low complexity" evidence="5">
    <location>
        <begin position="505"/>
        <end position="519"/>
    </location>
</feature>
<feature type="region of interest" description="Disordered" evidence="5">
    <location>
        <begin position="351"/>
        <end position="417"/>
    </location>
</feature>
<feature type="compositionally biased region" description="Low complexity" evidence="5">
    <location>
        <begin position="571"/>
        <end position="580"/>
    </location>
</feature>
<dbReference type="PROSITE" id="PS50089">
    <property type="entry name" value="ZF_RING_2"/>
    <property type="match status" value="1"/>
</dbReference>
<dbReference type="PANTHER" id="PTHR22938:SF0">
    <property type="entry name" value="E3 UBIQUITIN-PROTEIN LIGASE ZNF598"/>
    <property type="match status" value="1"/>
</dbReference>
<feature type="compositionally biased region" description="Polar residues" evidence="5">
    <location>
        <begin position="381"/>
        <end position="401"/>
    </location>
</feature>
<keyword evidence="1" id="KW-0479">Metal-binding</keyword>
<feature type="region of interest" description="Disordered" evidence="5">
    <location>
        <begin position="505"/>
        <end position="752"/>
    </location>
</feature>
<dbReference type="InterPro" id="IPR013087">
    <property type="entry name" value="Znf_C2H2_type"/>
</dbReference>
<evidence type="ECO:0000313" key="8">
    <source>
        <dbReference type="EMBL" id="CAE0062099.1"/>
    </source>
</evidence>
<gene>
    <name evidence="8" type="ORF">RMAR00112_LOCUS30168</name>
    <name evidence="9" type="ORF">RMAR00112_LOCUS30169</name>
</gene>
<feature type="domain" description="RING-type" evidence="6">
    <location>
        <begin position="75"/>
        <end position="115"/>
    </location>
</feature>
<feature type="compositionally biased region" description="Polar residues" evidence="5">
    <location>
        <begin position="627"/>
        <end position="645"/>
    </location>
</feature>
<evidence type="ECO:0000313" key="9">
    <source>
        <dbReference type="EMBL" id="CAE0062100.1"/>
    </source>
</evidence>